<keyword evidence="6 8" id="KW-1133">Transmembrane helix</keyword>
<feature type="transmembrane region" description="Helical" evidence="8">
    <location>
        <begin position="398"/>
        <end position="415"/>
    </location>
</feature>
<evidence type="ECO:0000256" key="1">
    <source>
        <dbReference type="ARBA" id="ARBA00004651"/>
    </source>
</evidence>
<evidence type="ECO:0000256" key="5">
    <source>
        <dbReference type="ARBA" id="ARBA00022692"/>
    </source>
</evidence>
<keyword evidence="4 10" id="KW-0808">Transferase</keyword>
<feature type="transmembrane region" description="Helical" evidence="8">
    <location>
        <begin position="191"/>
        <end position="207"/>
    </location>
</feature>
<reference evidence="10 11" key="1">
    <citation type="journal article" date="2007" name="Proc. Natl. Acad. Sci. U.S.A.">
        <title>The genome of Syntrophus aciditrophicus: life at the thermodynamic limit of microbial growth.</title>
        <authorList>
            <person name="McInerney M.J."/>
            <person name="Rohlin L."/>
            <person name="Mouttaki H."/>
            <person name="Kim U."/>
            <person name="Krupp R.S."/>
            <person name="Rios-Hernandez L."/>
            <person name="Sieber J."/>
            <person name="Struchtemeyer C.G."/>
            <person name="Bhattacharyya A."/>
            <person name="Campbell J.W."/>
            <person name="Gunsalus R.P."/>
        </authorList>
    </citation>
    <scope>NUCLEOTIDE SEQUENCE [LARGE SCALE GENOMIC DNA]</scope>
    <source>
        <strain evidence="10 11">SB</strain>
    </source>
</reference>
<dbReference type="GO" id="GO:0004169">
    <property type="term" value="F:dolichyl-phosphate-mannose-protein mannosyltransferase activity"/>
    <property type="evidence" value="ECO:0007669"/>
    <property type="project" value="UniProtKB-EC"/>
</dbReference>
<dbReference type="GO" id="GO:0016763">
    <property type="term" value="F:pentosyltransferase activity"/>
    <property type="evidence" value="ECO:0007669"/>
    <property type="project" value="TreeGrafter"/>
</dbReference>
<feature type="transmembrane region" description="Helical" evidence="8">
    <location>
        <begin position="219"/>
        <end position="237"/>
    </location>
</feature>
<feature type="transmembrane region" description="Helical" evidence="8">
    <location>
        <begin position="362"/>
        <end position="378"/>
    </location>
</feature>
<dbReference type="eggNOG" id="COG1807">
    <property type="taxonomic scope" value="Bacteria"/>
</dbReference>
<evidence type="ECO:0000256" key="8">
    <source>
        <dbReference type="SAM" id="Phobius"/>
    </source>
</evidence>
<keyword evidence="7 8" id="KW-0472">Membrane</keyword>
<keyword evidence="2" id="KW-1003">Cell membrane</keyword>
<dbReference type="EC" id="2.4.1.109" evidence="10"/>
<dbReference type="GO" id="GO:0009103">
    <property type="term" value="P:lipopolysaccharide biosynthetic process"/>
    <property type="evidence" value="ECO:0007669"/>
    <property type="project" value="UniProtKB-ARBA"/>
</dbReference>
<dbReference type="InterPro" id="IPR050297">
    <property type="entry name" value="LipidA_mod_glycosyltrf_83"/>
</dbReference>
<dbReference type="PANTHER" id="PTHR33908">
    <property type="entry name" value="MANNOSYLTRANSFERASE YKCB-RELATED"/>
    <property type="match status" value="1"/>
</dbReference>
<dbReference type="OrthoDB" id="9785476at2"/>
<dbReference type="HOGENOM" id="CLU_501291_0_0_7"/>
<dbReference type="RefSeq" id="WP_011418176.1">
    <property type="nucleotide sequence ID" value="NC_007759.1"/>
</dbReference>
<feature type="domain" description="ArnT-like N-terminal" evidence="9">
    <location>
        <begin position="98"/>
        <end position="240"/>
    </location>
</feature>
<feature type="transmembrane region" description="Helical" evidence="8">
    <location>
        <begin position="96"/>
        <end position="114"/>
    </location>
</feature>
<proteinExistence type="predicted"/>
<dbReference type="AlphaFoldDB" id="Q2LVP4"/>
<keyword evidence="5 8" id="KW-0812">Transmembrane</keyword>
<gene>
    <name evidence="10" type="ORF">SYN_00815</name>
</gene>
<dbReference type="GO" id="GO:0005886">
    <property type="term" value="C:plasma membrane"/>
    <property type="evidence" value="ECO:0007669"/>
    <property type="project" value="UniProtKB-SubCell"/>
</dbReference>
<dbReference type="STRING" id="56780.SYN_00815"/>
<organism evidence="10 11">
    <name type="scientific">Syntrophus aciditrophicus (strain SB)</name>
    <dbReference type="NCBI Taxonomy" id="56780"/>
    <lineage>
        <taxon>Bacteria</taxon>
        <taxon>Pseudomonadati</taxon>
        <taxon>Thermodesulfobacteriota</taxon>
        <taxon>Syntrophia</taxon>
        <taxon>Syntrophales</taxon>
        <taxon>Syntrophaceae</taxon>
        <taxon>Syntrophus</taxon>
    </lineage>
</organism>
<dbReference type="InParanoid" id="Q2LVP4"/>
<evidence type="ECO:0000256" key="2">
    <source>
        <dbReference type="ARBA" id="ARBA00022475"/>
    </source>
</evidence>
<name>Q2LVP4_SYNAS</name>
<dbReference type="InterPro" id="IPR003342">
    <property type="entry name" value="ArnT-like_N"/>
</dbReference>
<evidence type="ECO:0000313" key="11">
    <source>
        <dbReference type="Proteomes" id="UP000001933"/>
    </source>
</evidence>
<evidence type="ECO:0000256" key="7">
    <source>
        <dbReference type="ARBA" id="ARBA00023136"/>
    </source>
</evidence>
<comment type="subcellular location">
    <subcellularLocation>
        <location evidence="1">Cell membrane</location>
        <topology evidence="1">Multi-pass membrane protein</topology>
    </subcellularLocation>
</comment>
<accession>Q2LVP4</accession>
<dbReference type="KEGG" id="sat:SYN_00815"/>
<feature type="transmembrane region" description="Helical" evidence="8">
    <location>
        <begin position="21"/>
        <end position="40"/>
    </location>
</feature>
<evidence type="ECO:0000256" key="4">
    <source>
        <dbReference type="ARBA" id="ARBA00022679"/>
    </source>
</evidence>
<keyword evidence="11" id="KW-1185">Reference proteome</keyword>
<evidence type="ECO:0000313" key="10">
    <source>
        <dbReference type="EMBL" id="ABC78156.1"/>
    </source>
</evidence>
<feature type="transmembrane region" description="Helical" evidence="8">
    <location>
        <begin position="338"/>
        <end position="355"/>
    </location>
</feature>
<evidence type="ECO:0000256" key="3">
    <source>
        <dbReference type="ARBA" id="ARBA00022676"/>
    </source>
</evidence>
<evidence type="ECO:0000256" key="6">
    <source>
        <dbReference type="ARBA" id="ARBA00022989"/>
    </source>
</evidence>
<dbReference type="Pfam" id="PF02366">
    <property type="entry name" value="PMT"/>
    <property type="match status" value="1"/>
</dbReference>
<sequence length="559" mass="65239">MNDKFNFLDSSEISKNRIIKILLFTAIVCFLIFLILLSSVPPTARDALIHHLALPKLWLMQGKFLHIPWAEFSYYPMNIELLYSIPLYFHNDIIPSYIHLLFGCCTGLLIYLHLRVKIGELWGLLGGLIFISTPIIIRLTTTAYIDLGMTFFLTGSLLAFIKWRETQFKGGKWFYCSSLCMGLALGSKYNALIAFFFLTMIVAFIYARDTGRQWKALKYGIIFCAISLLFALPWYMMNYVTTGNPIYPLFDGLFRAYDNASDFKGQILNSIRDNATHGLFQTRFLNYGEGFWETVLIPLRIFFQGRDNSPQYFDGVLNPILIVFLLFSFINQQFRKEAVLFSIFAGFFIIVAFFTEAIRTRYILPVVPFLVIMCVYGMRNLLSLEWNRSFPLQHISKITVYSVLILCLAMNAIYLKNYFKSVDPMPYILNHETRDQYLSRHLGNYQSIKYVNDNLSDDSCVRFIFMGRRGYYLDRPYIHDRNFGMSVIDEMVKASVDGNSLKGYFKRQNYSHLMIRMDLFEQYLMNNFSELQISKFARSFNNDTFLLYEANGYAVYKIE</sequence>
<evidence type="ECO:0000259" key="9">
    <source>
        <dbReference type="Pfam" id="PF02366"/>
    </source>
</evidence>
<dbReference type="EMBL" id="CP000252">
    <property type="protein sequence ID" value="ABC78156.1"/>
    <property type="molecule type" value="Genomic_DNA"/>
</dbReference>
<dbReference type="PANTHER" id="PTHR33908:SF11">
    <property type="entry name" value="MEMBRANE PROTEIN"/>
    <property type="match status" value="1"/>
</dbReference>
<protein>
    <submittedName>
        <fullName evidence="10">Dolichyl-phosphate-mannose-protein mannosyltransferase proteins</fullName>
        <ecNumber evidence="10">2.4.1.109</ecNumber>
    </submittedName>
</protein>
<keyword evidence="3 10" id="KW-0328">Glycosyltransferase</keyword>
<dbReference type="Proteomes" id="UP000001933">
    <property type="component" value="Chromosome"/>
</dbReference>
<feature type="transmembrane region" description="Helical" evidence="8">
    <location>
        <begin position="315"/>
        <end position="332"/>
    </location>
</feature>
<feature type="transmembrane region" description="Helical" evidence="8">
    <location>
        <begin position="121"/>
        <end position="137"/>
    </location>
</feature>